<dbReference type="OrthoDB" id="3873570at2"/>
<feature type="compositionally biased region" description="Low complexity" evidence="5">
    <location>
        <begin position="202"/>
        <end position="241"/>
    </location>
</feature>
<keyword evidence="1" id="KW-0134">Cell wall</keyword>
<name>A0A8G1UHW8_9ACTN</name>
<sequence>MNTRRSVSSAAATAVLVLAATAVAGGTAWADGTATLPPCAHGTAVLPGETPVQGGPAHSGTVALEVTGDAKPTVRGDVTTYRVRVTETNRTGADYRHVTLLPIFFTRLGVMNGDNAEVFWEHGGSSVALPTRPGCDPSAWVDSAALDVPLANGQSASFDLRITTSTSVAEKVEEIRVGASAWADGSSVTADSFLQLPGVPRAAEPTKAPTATPTKAATPTPTATPTKAATASATPTPAAATPAPVAASAELASTGGGSSTGLLAAAAALLIAAGGAVLYTLRRRAR</sequence>
<feature type="signal peptide" evidence="7">
    <location>
        <begin position="1"/>
        <end position="24"/>
    </location>
</feature>
<dbReference type="Proteomes" id="UP000267408">
    <property type="component" value="Unassembled WGS sequence"/>
</dbReference>
<evidence type="ECO:0000313" key="10">
    <source>
        <dbReference type="Proteomes" id="UP000267408"/>
    </source>
</evidence>
<feature type="region of interest" description="Disordered" evidence="5">
    <location>
        <begin position="200"/>
        <end position="241"/>
    </location>
</feature>
<feature type="transmembrane region" description="Helical" evidence="6">
    <location>
        <begin position="261"/>
        <end position="281"/>
    </location>
</feature>
<keyword evidence="3 7" id="KW-0732">Signal</keyword>
<evidence type="ECO:0000256" key="7">
    <source>
        <dbReference type="SAM" id="SignalP"/>
    </source>
</evidence>
<dbReference type="NCBIfam" id="NF041528">
    <property type="entry name" value="strep_LAETG"/>
    <property type="match status" value="1"/>
</dbReference>
<evidence type="ECO:0000256" key="1">
    <source>
        <dbReference type="ARBA" id="ARBA00022512"/>
    </source>
</evidence>
<proteinExistence type="predicted"/>
<comment type="caution">
    <text evidence="9">The sequence shown here is derived from an EMBL/GenBank/DDBJ whole genome shotgun (WGS) entry which is preliminary data.</text>
</comment>
<feature type="domain" description="Gram-positive cocci surface proteins LPxTG" evidence="8">
    <location>
        <begin position="251"/>
        <end position="286"/>
    </location>
</feature>
<evidence type="ECO:0000256" key="4">
    <source>
        <dbReference type="ARBA" id="ARBA00023088"/>
    </source>
</evidence>
<gene>
    <name evidence="9" type="ORF">EDD39_2466</name>
</gene>
<dbReference type="InterPro" id="IPR006311">
    <property type="entry name" value="TAT_signal"/>
</dbReference>
<accession>A0A8G1UHW8</accession>
<evidence type="ECO:0000259" key="8">
    <source>
        <dbReference type="PROSITE" id="PS50847"/>
    </source>
</evidence>
<keyword evidence="4" id="KW-0572">Peptidoglycan-anchor</keyword>
<organism evidence="9 10">
    <name type="scientific">Kitasatospora cineracea</name>
    <dbReference type="NCBI Taxonomy" id="88074"/>
    <lineage>
        <taxon>Bacteria</taxon>
        <taxon>Bacillati</taxon>
        <taxon>Actinomycetota</taxon>
        <taxon>Actinomycetes</taxon>
        <taxon>Kitasatosporales</taxon>
        <taxon>Streptomycetaceae</taxon>
        <taxon>Kitasatospora</taxon>
    </lineage>
</organism>
<dbReference type="AlphaFoldDB" id="A0A8G1UHW8"/>
<keyword evidence="6" id="KW-1133">Transmembrane helix</keyword>
<reference evidence="9 10" key="1">
    <citation type="submission" date="2018-11" db="EMBL/GenBank/DDBJ databases">
        <title>Sequencing the genomes of 1000 actinobacteria strains.</title>
        <authorList>
            <person name="Klenk H.-P."/>
        </authorList>
    </citation>
    <scope>NUCLEOTIDE SEQUENCE [LARGE SCALE GENOMIC DNA]</scope>
    <source>
        <strain evidence="9 10">DSM 44780</strain>
    </source>
</reference>
<dbReference type="NCBIfam" id="TIGR01167">
    <property type="entry name" value="LPXTG_anchor"/>
    <property type="match status" value="1"/>
</dbReference>
<evidence type="ECO:0000256" key="6">
    <source>
        <dbReference type="SAM" id="Phobius"/>
    </source>
</evidence>
<dbReference type="PROSITE" id="PS50847">
    <property type="entry name" value="GRAM_POS_ANCHORING"/>
    <property type="match status" value="1"/>
</dbReference>
<keyword evidence="2" id="KW-0964">Secreted</keyword>
<dbReference type="EMBL" id="RJVJ01000001">
    <property type="protein sequence ID" value="ROR44281.1"/>
    <property type="molecule type" value="Genomic_DNA"/>
</dbReference>
<evidence type="ECO:0000256" key="5">
    <source>
        <dbReference type="SAM" id="MobiDB-lite"/>
    </source>
</evidence>
<keyword evidence="6" id="KW-0472">Membrane</keyword>
<evidence type="ECO:0000313" key="9">
    <source>
        <dbReference type="EMBL" id="ROR44281.1"/>
    </source>
</evidence>
<dbReference type="RefSeq" id="WP_123555542.1">
    <property type="nucleotide sequence ID" value="NZ_RJVJ01000001.1"/>
</dbReference>
<evidence type="ECO:0000256" key="3">
    <source>
        <dbReference type="ARBA" id="ARBA00022729"/>
    </source>
</evidence>
<keyword evidence="6" id="KW-0812">Transmembrane</keyword>
<evidence type="ECO:0000256" key="2">
    <source>
        <dbReference type="ARBA" id="ARBA00022525"/>
    </source>
</evidence>
<feature type="chain" id="PRO_5038667694" evidence="7">
    <location>
        <begin position="25"/>
        <end position="286"/>
    </location>
</feature>
<dbReference type="PROSITE" id="PS51318">
    <property type="entry name" value="TAT"/>
    <property type="match status" value="1"/>
</dbReference>
<protein>
    <submittedName>
        <fullName evidence="9">LPXTG-motif cell wall-anchored protein</fullName>
    </submittedName>
</protein>
<dbReference type="InterPro" id="IPR019931">
    <property type="entry name" value="LPXTG_anchor"/>
</dbReference>